<name>A0A3N4HL28_ASCIM</name>
<dbReference type="PANTHER" id="PTHR21310">
    <property type="entry name" value="AMINOGLYCOSIDE PHOSPHOTRANSFERASE-RELATED-RELATED"/>
    <property type="match status" value="1"/>
</dbReference>
<dbReference type="EMBL" id="ML119787">
    <property type="protein sequence ID" value="RPA74533.1"/>
    <property type="molecule type" value="Genomic_DNA"/>
</dbReference>
<dbReference type="Proteomes" id="UP000275078">
    <property type="component" value="Unassembled WGS sequence"/>
</dbReference>
<gene>
    <name evidence="2" type="ORF">BJ508DRAFT_194255</name>
</gene>
<dbReference type="PANTHER" id="PTHR21310:SF13">
    <property type="entry name" value="AMINOGLYCOSIDE PHOSPHOTRANSFERASE DOMAIN-CONTAINING PROTEIN"/>
    <property type="match status" value="1"/>
</dbReference>
<dbReference type="InterPro" id="IPR002575">
    <property type="entry name" value="Aminoglycoside_PTrfase"/>
</dbReference>
<keyword evidence="3" id="KW-1185">Reference proteome</keyword>
<feature type="domain" description="Aminoglycoside phosphotransferase" evidence="1">
    <location>
        <begin position="6"/>
        <end position="86"/>
    </location>
</feature>
<dbReference type="SUPFAM" id="SSF56112">
    <property type="entry name" value="Protein kinase-like (PK-like)"/>
    <property type="match status" value="1"/>
</dbReference>
<dbReference type="InterPro" id="IPR051678">
    <property type="entry name" value="AGP_Transferase"/>
</dbReference>
<evidence type="ECO:0000259" key="1">
    <source>
        <dbReference type="Pfam" id="PF01636"/>
    </source>
</evidence>
<sequence length="92" mass="10446">PHYKTASEVATLLFLHQRTAIPVPQVYYYDSSSDNELCFEWILMERVEGVALHQVWGRDDMGIQRMAGVVESVAGCVKQLQDIRFPAIGSLY</sequence>
<dbReference type="OrthoDB" id="2906425at2759"/>
<dbReference type="AlphaFoldDB" id="A0A3N4HL28"/>
<evidence type="ECO:0000313" key="3">
    <source>
        <dbReference type="Proteomes" id="UP000275078"/>
    </source>
</evidence>
<protein>
    <recommendedName>
        <fullName evidence="1">Aminoglycoside phosphotransferase domain-containing protein</fullName>
    </recommendedName>
</protein>
<reference evidence="2 3" key="1">
    <citation type="journal article" date="2018" name="Nat. Ecol. Evol.">
        <title>Pezizomycetes genomes reveal the molecular basis of ectomycorrhizal truffle lifestyle.</title>
        <authorList>
            <person name="Murat C."/>
            <person name="Payen T."/>
            <person name="Noel B."/>
            <person name="Kuo A."/>
            <person name="Morin E."/>
            <person name="Chen J."/>
            <person name="Kohler A."/>
            <person name="Krizsan K."/>
            <person name="Balestrini R."/>
            <person name="Da Silva C."/>
            <person name="Montanini B."/>
            <person name="Hainaut M."/>
            <person name="Levati E."/>
            <person name="Barry K.W."/>
            <person name="Belfiori B."/>
            <person name="Cichocki N."/>
            <person name="Clum A."/>
            <person name="Dockter R.B."/>
            <person name="Fauchery L."/>
            <person name="Guy J."/>
            <person name="Iotti M."/>
            <person name="Le Tacon F."/>
            <person name="Lindquist E.A."/>
            <person name="Lipzen A."/>
            <person name="Malagnac F."/>
            <person name="Mello A."/>
            <person name="Molinier V."/>
            <person name="Miyauchi S."/>
            <person name="Poulain J."/>
            <person name="Riccioni C."/>
            <person name="Rubini A."/>
            <person name="Sitrit Y."/>
            <person name="Splivallo R."/>
            <person name="Traeger S."/>
            <person name="Wang M."/>
            <person name="Zifcakova L."/>
            <person name="Wipf D."/>
            <person name="Zambonelli A."/>
            <person name="Paolocci F."/>
            <person name="Nowrousian M."/>
            <person name="Ottonello S."/>
            <person name="Baldrian P."/>
            <person name="Spatafora J.W."/>
            <person name="Henrissat B."/>
            <person name="Nagy L.G."/>
            <person name="Aury J.M."/>
            <person name="Wincker P."/>
            <person name="Grigoriev I.V."/>
            <person name="Bonfante P."/>
            <person name="Martin F.M."/>
        </authorList>
    </citation>
    <scope>NUCLEOTIDE SEQUENCE [LARGE SCALE GENOMIC DNA]</scope>
    <source>
        <strain evidence="2 3">RN42</strain>
    </source>
</reference>
<dbReference type="Pfam" id="PF01636">
    <property type="entry name" value="APH"/>
    <property type="match status" value="1"/>
</dbReference>
<proteinExistence type="predicted"/>
<dbReference type="InterPro" id="IPR011009">
    <property type="entry name" value="Kinase-like_dom_sf"/>
</dbReference>
<feature type="non-terminal residue" evidence="2">
    <location>
        <position position="92"/>
    </location>
</feature>
<organism evidence="2 3">
    <name type="scientific">Ascobolus immersus RN42</name>
    <dbReference type="NCBI Taxonomy" id="1160509"/>
    <lineage>
        <taxon>Eukaryota</taxon>
        <taxon>Fungi</taxon>
        <taxon>Dikarya</taxon>
        <taxon>Ascomycota</taxon>
        <taxon>Pezizomycotina</taxon>
        <taxon>Pezizomycetes</taxon>
        <taxon>Pezizales</taxon>
        <taxon>Ascobolaceae</taxon>
        <taxon>Ascobolus</taxon>
    </lineage>
</organism>
<feature type="non-terminal residue" evidence="2">
    <location>
        <position position="1"/>
    </location>
</feature>
<evidence type="ECO:0000313" key="2">
    <source>
        <dbReference type="EMBL" id="RPA74533.1"/>
    </source>
</evidence>
<accession>A0A3N4HL28</accession>